<keyword evidence="2" id="KW-0053">Apoptosis</keyword>
<dbReference type="KEGG" id="tca:662843"/>
<feature type="compositionally biased region" description="Basic residues" evidence="3">
    <location>
        <begin position="504"/>
        <end position="520"/>
    </location>
</feature>
<feature type="region of interest" description="Disordered" evidence="3">
    <location>
        <begin position="446"/>
        <end position="520"/>
    </location>
</feature>
<dbReference type="PANTHER" id="PTHR12758">
    <property type="entry name" value="APOPTOSIS INHIBITOR 5-RELATED"/>
    <property type="match status" value="1"/>
</dbReference>
<dbReference type="InterPro" id="IPR008383">
    <property type="entry name" value="API5"/>
</dbReference>
<gene>
    <name evidence="4" type="primary">AUGUSTUS-3.0.2_07927</name>
    <name evidence="4" type="ORF">TcasGA2_TC007927</name>
</gene>
<evidence type="ECO:0000313" key="4">
    <source>
        <dbReference type="EMBL" id="EFA02263.2"/>
    </source>
</evidence>
<dbReference type="AlphaFoldDB" id="D2A358"/>
<dbReference type="Proteomes" id="UP000007266">
    <property type="component" value="Linkage group 4"/>
</dbReference>
<proteinExistence type="inferred from homology"/>
<dbReference type="InterPro" id="IPR016024">
    <property type="entry name" value="ARM-type_fold"/>
</dbReference>
<keyword evidence="5" id="KW-1185">Reference proteome</keyword>
<dbReference type="STRING" id="7070.D2A358"/>
<sequence>MSDNLEKLYEKYNILSDAKDKVSQHSSEYVESFEGIKGTESEKMLAAQILSKFFKHFPSLQDKALNALLDLCEDEESKIRACAMRYLVSICKDVKEHLTKVTDILAQMMQLEEQRDFTTASWCLLQLWKQDSANVLRTMYNHIRSLSSAAARVKCLQFIHLKFIKPIESQPTEIENIVVEESKKLLQDDISSEEIVLIISCLKNSKYAKTAAGQQELLDFISEIMELDRDFDPLEDCIVDRVIICTTHALPFFSAKNESTKFVAYYCDQILPQWDKIATLEQGELFQLHLLRHLAELSIYCGKFENPSLHVVQIFDKIKLYMPTPPENADVYKMPNLEFSFVECLLFAFHRLARQCPDFLTHDPQILKDFRARLVYFSRGVQGCNKVLNSKPITGLDSVNASKAKIAPSLLNNINVLIKDLFYQPPMYKCNVTLSFKQEVVEKELRKPATSGQKRHVPITFDNGSTGTKQTRPARSGDNVKLYTPPSGKFSNNFQYDRGGSRGNRSRGRGSRGRGRNWRN</sequence>
<dbReference type="Pfam" id="PF05918">
    <property type="entry name" value="API5"/>
    <property type="match status" value="1"/>
</dbReference>
<dbReference type="InParanoid" id="D2A358"/>
<organism evidence="4 5">
    <name type="scientific">Tribolium castaneum</name>
    <name type="common">Red flour beetle</name>
    <dbReference type="NCBI Taxonomy" id="7070"/>
    <lineage>
        <taxon>Eukaryota</taxon>
        <taxon>Metazoa</taxon>
        <taxon>Ecdysozoa</taxon>
        <taxon>Arthropoda</taxon>
        <taxon>Hexapoda</taxon>
        <taxon>Insecta</taxon>
        <taxon>Pterygota</taxon>
        <taxon>Neoptera</taxon>
        <taxon>Endopterygota</taxon>
        <taxon>Coleoptera</taxon>
        <taxon>Polyphaga</taxon>
        <taxon>Cucujiformia</taxon>
        <taxon>Tenebrionidae</taxon>
        <taxon>Tenebrionidae incertae sedis</taxon>
        <taxon>Tribolium</taxon>
    </lineage>
</organism>
<dbReference type="GO" id="GO:0006915">
    <property type="term" value="P:apoptotic process"/>
    <property type="evidence" value="ECO:0007669"/>
    <property type="project" value="UniProtKB-KW"/>
</dbReference>
<dbReference type="OMA" id="RCIKFLA"/>
<name>D2A358_TRICA</name>
<evidence type="ECO:0000256" key="3">
    <source>
        <dbReference type="SAM" id="MobiDB-lite"/>
    </source>
</evidence>
<feature type="compositionally biased region" description="Polar residues" evidence="3">
    <location>
        <begin position="462"/>
        <end position="473"/>
    </location>
</feature>
<evidence type="ECO:0000256" key="1">
    <source>
        <dbReference type="ARBA" id="ARBA00009515"/>
    </source>
</evidence>
<evidence type="ECO:0000313" key="5">
    <source>
        <dbReference type="Proteomes" id="UP000007266"/>
    </source>
</evidence>
<reference evidence="4 5" key="1">
    <citation type="journal article" date="2008" name="Nature">
        <title>The genome of the model beetle and pest Tribolium castaneum.</title>
        <authorList>
            <consortium name="Tribolium Genome Sequencing Consortium"/>
            <person name="Richards S."/>
            <person name="Gibbs R.A."/>
            <person name="Weinstock G.M."/>
            <person name="Brown S.J."/>
            <person name="Denell R."/>
            <person name="Beeman R.W."/>
            <person name="Gibbs R."/>
            <person name="Beeman R.W."/>
            <person name="Brown S.J."/>
            <person name="Bucher G."/>
            <person name="Friedrich M."/>
            <person name="Grimmelikhuijzen C.J."/>
            <person name="Klingler M."/>
            <person name="Lorenzen M."/>
            <person name="Richards S."/>
            <person name="Roth S."/>
            <person name="Schroder R."/>
            <person name="Tautz D."/>
            <person name="Zdobnov E.M."/>
            <person name="Muzny D."/>
            <person name="Gibbs R.A."/>
            <person name="Weinstock G.M."/>
            <person name="Attaway T."/>
            <person name="Bell S."/>
            <person name="Buhay C.J."/>
            <person name="Chandrabose M.N."/>
            <person name="Chavez D."/>
            <person name="Clerk-Blankenburg K.P."/>
            <person name="Cree A."/>
            <person name="Dao M."/>
            <person name="Davis C."/>
            <person name="Chacko J."/>
            <person name="Dinh H."/>
            <person name="Dugan-Rocha S."/>
            <person name="Fowler G."/>
            <person name="Garner T.T."/>
            <person name="Garnes J."/>
            <person name="Gnirke A."/>
            <person name="Hawes A."/>
            <person name="Hernandez J."/>
            <person name="Hines S."/>
            <person name="Holder M."/>
            <person name="Hume J."/>
            <person name="Jhangiani S.N."/>
            <person name="Joshi V."/>
            <person name="Khan Z.M."/>
            <person name="Jackson L."/>
            <person name="Kovar C."/>
            <person name="Kowis A."/>
            <person name="Lee S."/>
            <person name="Lewis L.R."/>
            <person name="Margolis J."/>
            <person name="Morgan M."/>
            <person name="Nazareth L.V."/>
            <person name="Nguyen N."/>
            <person name="Okwuonu G."/>
            <person name="Parker D."/>
            <person name="Richards S."/>
            <person name="Ruiz S.J."/>
            <person name="Santibanez J."/>
            <person name="Savard J."/>
            <person name="Scherer S.E."/>
            <person name="Schneider B."/>
            <person name="Sodergren E."/>
            <person name="Tautz D."/>
            <person name="Vattahil S."/>
            <person name="Villasana D."/>
            <person name="White C.S."/>
            <person name="Wright R."/>
            <person name="Park Y."/>
            <person name="Beeman R.W."/>
            <person name="Lord J."/>
            <person name="Oppert B."/>
            <person name="Lorenzen M."/>
            <person name="Brown S."/>
            <person name="Wang L."/>
            <person name="Savard J."/>
            <person name="Tautz D."/>
            <person name="Richards S."/>
            <person name="Weinstock G."/>
            <person name="Gibbs R.A."/>
            <person name="Liu Y."/>
            <person name="Worley K."/>
            <person name="Weinstock G."/>
            <person name="Elsik C.G."/>
            <person name="Reese J.T."/>
            <person name="Elhaik E."/>
            <person name="Landan G."/>
            <person name="Graur D."/>
            <person name="Arensburger P."/>
            <person name="Atkinson P."/>
            <person name="Beeman R.W."/>
            <person name="Beidler J."/>
            <person name="Brown S.J."/>
            <person name="Demuth J.P."/>
            <person name="Drury D.W."/>
            <person name="Du Y.Z."/>
            <person name="Fujiwara H."/>
            <person name="Lorenzen M."/>
            <person name="Maselli V."/>
            <person name="Osanai M."/>
            <person name="Park Y."/>
            <person name="Robertson H.M."/>
            <person name="Tu Z."/>
            <person name="Wang J.J."/>
            <person name="Wang S."/>
            <person name="Richards S."/>
            <person name="Song H."/>
            <person name="Zhang L."/>
            <person name="Sodergren E."/>
            <person name="Werner D."/>
            <person name="Stanke M."/>
            <person name="Morgenstern B."/>
            <person name="Solovyev V."/>
            <person name="Kosarev P."/>
            <person name="Brown G."/>
            <person name="Chen H.C."/>
            <person name="Ermolaeva O."/>
            <person name="Hlavina W."/>
            <person name="Kapustin Y."/>
            <person name="Kiryutin B."/>
            <person name="Kitts P."/>
            <person name="Maglott D."/>
            <person name="Pruitt K."/>
            <person name="Sapojnikov V."/>
            <person name="Souvorov A."/>
            <person name="Mackey A.J."/>
            <person name="Waterhouse R.M."/>
            <person name="Wyder S."/>
            <person name="Zdobnov E.M."/>
            <person name="Zdobnov E.M."/>
            <person name="Wyder S."/>
            <person name="Kriventseva E.V."/>
            <person name="Kadowaki T."/>
            <person name="Bork P."/>
            <person name="Aranda M."/>
            <person name="Bao R."/>
            <person name="Beermann A."/>
            <person name="Berns N."/>
            <person name="Bolognesi R."/>
            <person name="Bonneton F."/>
            <person name="Bopp D."/>
            <person name="Brown S.J."/>
            <person name="Bucher G."/>
            <person name="Butts T."/>
            <person name="Chaumot A."/>
            <person name="Denell R.E."/>
            <person name="Ferrier D.E."/>
            <person name="Friedrich M."/>
            <person name="Gordon C.M."/>
            <person name="Jindra M."/>
            <person name="Klingler M."/>
            <person name="Lan Q."/>
            <person name="Lattorff H.M."/>
            <person name="Laudet V."/>
            <person name="von Levetsow C."/>
            <person name="Liu Z."/>
            <person name="Lutz R."/>
            <person name="Lynch J.A."/>
            <person name="da Fonseca R.N."/>
            <person name="Posnien N."/>
            <person name="Reuter R."/>
            <person name="Roth S."/>
            <person name="Savard J."/>
            <person name="Schinko J.B."/>
            <person name="Schmitt C."/>
            <person name="Schoppmeier M."/>
            <person name="Schroder R."/>
            <person name="Shippy T.D."/>
            <person name="Simonnet F."/>
            <person name="Marques-Souza H."/>
            <person name="Tautz D."/>
            <person name="Tomoyasu Y."/>
            <person name="Trauner J."/>
            <person name="Van der Zee M."/>
            <person name="Vervoort M."/>
            <person name="Wittkopp N."/>
            <person name="Wimmer E.A."/>
            <person name="Yang X."/>
            <person name="Jones A.K."/>
            <person name="Sattelle D.B."/>
            <person name="Ebert P.R."/>
            <person name="Nelson D."/>
            <person name="Scott J.G."/>
            <person name="Beeman R.W."/>
            <person name="Muthukrishnan S."/>
            <person name="Kramer K.J."/>
            <person name="Arakane Y."/>
            <person name="Beeman R.W."/>
            <person name="Zhu Q."/>
            <person name="Hogenkamp D."/>
            <person name="Dixit R."/>
            <person name="Oppert B."/>
            <person name="Jiang H."/>
            <person name="Zou Z."/>
            <person name="Marshall J."/>
            <person name="Elpidina E."/>
            <person name="Vinokurov K."/>
            <person name="Oppert C."/>
            <person name="Zou Z."/>
            <person name="Evans J."/>
            <person name="Lu Z."/>
            <person name="Zhao P."/>
            <person name="Sumathipala N."/>
            <person name="Altincicek B."/>
            <person name="Vilcinskas A."/>
            <person name="Williams M."/>
            <person name="Hultmark D."/>
            <person name="Hetru C."/>
            <person name="Jiang H."/>
            <person name="Grimmelikhuijzen C.J."/>
            <person name="Hauser F."/>
            <person name="Cazzamali G."/>
            <person name="Williamson M."/>
            <person name="Park Y."/>
            <person name="Li B."/>
            <person name="Tanaka Y."/>
            <person name="Predel R."/>
            <person name="Neupert S."/>
            <person name="Schachtner J."/>
            <person name="Verleyen P."/>
            <person name="Raible F."/>
            <person name="Bork P."/>
            <person name="Friedrich M."/>
            <person name="Walden K.K."/>
            <person name="Robertson H.M."/>
            <person name="Angeli S."/>
            <person name="Foret S."/>
            <person name="Bucher G."/>
            <person name="Schuetz S."/>
            <person name="Maleszka R."/>
            <person name="Wimmer E.A."/>
            <person name="Beeman R.W."/>
            <person name="Lorenzen M."/>
            <person name="Tomoyasu Y."/>
            <person name="Miller S.C."/>
            <person name="Grossmann D."/>
            <person name="Bucher G."/>
        </authorList>
    </citation>
    <scope>NUCLEOTIDE SEQUENCE [LARGE SCALE GENOMIC DNA]</scope>
    <source>
        <strain evidence="4 5">Georgia GA2</strain>
    </source>
</reference>
<dbReference type="PANTHER" id="PTHR12758:SF19">
    <property type="entry name" value="APOPTOSIS INHIBITOR 5"/>
    <property type="match status" value="1"/>
</dbReference>
<comment type="similarity">
    <text evidence="1">Belongs to the API5 family.</text>
</comment>
<protein>
    <submittedName>
        <fullName evidence="4">Apoptosis inhibitor 5 homolog-like Protein</fullName>
    </submittedName>
</protein>
<reference evidence="4 5" key="2">
    <citation type="journal article" date="2010" name="Nucleic Acids Res.">
        <title>BeetleBase in 2010: revisions to provide comprehensive genomic information for Tribolium castaneum.</title>
        <authorList>
            <person name="Kim H.S."/>
            <person name="Murphy T."/>
            <person name="Xia J."/>
            <person name="Caragea D."/>
            <person name="Park Y."/>
            <person name="Beeman R.W."/>
            <person name="Lorenzen M.D."/>
            <person name="Butcher S."/>
            <person name="Manak J.R."/>
            <person name="Brown S.J."/>
        </authorList>
    </citation>
    <scope>GENOME REANNOTATION</scope>
    <source>
        <strain evidence="4 5">Georgia GA2</strain>
    </source>
</reference>
<dbReference type="InterPro" id="IPR011989">
    <property type="entry name" value="ARM-like"/>
</dbReference>
<dbReference type="OrthoDB" id="19224at2759"/>
<dbReference type="SUPFAM" id="SSF48371">
    <property type="entry name" value="ARM repeat"/>
    <property type="match status" value="1"/>
</dbReference>
<dbReference type="GO" id="GO:0003723">
    <property type="term" value="F:RNA binding"/>
    <property type="evidence" value="ECO:0000318"/>
    <property type="project" value="GO_Central"/>
</dbReference>
<evidence type="ECO:0000256" key="2">
    <source>
        <dbReference type="ARBA" id="ARBA00022703"/>
    </source>
</evidence>
<dbReference type="FunCoup" id="D2A358">
    <property type="interactions" value="2409"/>
</dbReference>
<dbReference type="eggNOG" id="KOG2213">
    <property type="taxonomic scope" value="Eukaryota"/>
</dbReference>
<accession>D2A358</accession>
<dbReference type="GO" id="GO:0005634">
    <property type="term" value="C:nucleus"/>
    <property type="evidence" value="ECO:0000318"/>
    <property type="project" value="GO_Central"/>
</dbReference>
<dbReference type="GO" id="GO:0043066">
    <property type="term" value="P:negative regulation of apoptotic process"/>
    <property type="evidence" value="ECO:0000318"/>
    <property type="project" value="GO_Central"/>
</dbReference>
<dbReference type="HOGENOM" id="CLU_037809_1_0_1"/>
<dbReference type="Gene3D" id="1.25.10.10">
    <property type="entry name" value="Leucine-rich Repeat Variant"/>
    <property type="match status" value="1"/>
</dbReference>
<dbReference type="EMBL" id="KQ971338">
    <property type="protein sequence ID" value="EFA02263.2"/>
    <property type="molecule type" value="Genomic_DNA"/>
</dbReference>